<gene>
    <name evidence="2" type="ORF">UC35_12355</name>
</gene>
<proteinExistence type="predicted"/>
<feature type="compositionally biased region" description="Basic and acidic residues" evidence="1">
    <location>
        <begin position="44"/>
        <end position="70"/>
    </location>
</feature>
<sequence length="70" mass="7585">MPSAKDRAKATGDTHLPEIEPEEFQTHKPRPAWAGVPGSRIRASRRDDIGEKNSDATGEGRGEARDSAES</sequence>
<dbReference type="AlphaFoldDB" id="A0A127JU95"/>
<evidence type="ECO:0000256" key="1">
    <source>
        <dbReference type="SAM" id="MobiDB-lite"/>
    </source>
</evidence>
<keyword evidence="3" id="KW-1185">Reference proteome</keyword>
<accession>A0A127JU95</accession>
<dbReference type="EMBL" id="CP010951">
    <property type="protein sequence ID" value="AMO23541.1"/>
    <property type="molecule type" value="Genomic_DNA"/>
</dbReference>
<organism evidence="2 3">
    <name type="scientific">Ramlibacter tataouinensis</name>
    <dbReference type="NCBI Taxonomy" id="94132"/>
    <lineage>
        <taxon>Bacteria</taxon>
        <taxon>Pseudomonadati</taxon>
        <taxon>Pseudomonadota</taxon>
        <taxon>Betaproteobacteria</taxon>
        <taxon>Burkholderiales</taxon>
        <taxon>Comamonadaceae</taxon>
        <taxon>Ramlibacter</taxon>
    </lineage>
</organism>
<feature type="compositionally biased region" description="Basic and acidic residues" evidence="1">
    <location>
        <begin position="1"/>
        <end position="18"/>
    </location>
</feature>
<protein>
    <submittedName>
        <fullName evidence="2">Uncharacterized protein</fullName>
    </submittedName>
</protein>
<dbReference type="RefSeq" id="WP_061499983.1">
    <property type="nucleotide sequence ID" value="NZ_CP010951.1"/>
</dbReference>
<dbReference type="Proteomes" id="UP000070433">
    <property type="component" value="Chromosome"/>
</dbReference>
<name>A0A127JU95_9BURK</name>
<feature type="region of interest" description="Disordered" evidence="1">
    <location>
        <begin position="1"/>
        <end position="70"/>
    </location>
</feature>
<reference evidence="2 3" key="1">
    <citation type="journal article" date="2014" name="Int. J. Syst. Evol. Microbiol.">
        <title>Ramlibacter solisilvae sp. nov., isolated from forest soil, and emended description of the genus Ramlibacter.</title>
        <authorList>
            <person name="Lee H.J."/>
            <person name="Lee S.H."/>
            <person name="Lee S.S."/>
            <person name="Lee J.S."/>
            <person name="Kim Y."/>
            <person name="Kim S.C."/>
            <person name="Jeon C.O."/>
        </authorList>
    </citation>
    <scope>NUCLEOTIDE SEQUENCE [LARGE SCALE GENOMIC DNA]</scope>
    <source>
        <strain evidence="2 3">5-10</strain>
    </source>
</reference>
<evidence type="ECO:0000313" key="2">
    <source>
        <dbReference type="EMBL" id="AMO23541.1"/>
    </source>
</evidence>
<evidence type="ECO:0000313" key="3">
    <source>
        <dbReference type="Proteomes" id="UP000070433"/>
    </source>
</evidence>